<reference evidence="3 4" key="1">
    <citation type="submission" date="2019-11" db="EMBL/GenBank/DDBJ databases">
        <authorList>
            <person name="Cao P."/>
        </authorList>
    </citation>
    <scope>NUCLEOTIDE SEQUENCE [LARGE SCALE GENOMIC DNA]</scope>
    <source>
        <strain evidence="3 4">NEAU-AAG5</strain>
    </source>
</reference>
<dbReference type="Proteomes" id="UP000432015">
    <property type="component" value="Unassembled WGS sequence"/>
</dbReference>
<comment type="caution">
    <text evidence="3">The sequence shown here is derived from an EMBL/GenBank/DDBJ whole genome shotgun (WGS) entry which is preliminary data.</text>
</comment>
<gene>
    <name evidence="3" type="ORF">GNZ18_38075</name>
</gene>
<sequence>MPADADEHAFDDGPVFDDDFVRSAAFTEPSARERAHVPGRRERWRARREERRSAPFGGGLGREWGGRRPRWALFRGSRHAGYRDPSHRKAVVQVISGVMVLLLISTALWWWNRPGDAGGAAGGAALLPLPAPSPGGGPADPFAGSPAADYADGEAGLQMPDPKAVNGLSEADMALAYVQVRKLLVAANLDPTVVFERRPDAFARLLEPRQRREFERSLDRKGPKNSRAWVTSFAAGSAERAADVVKVRGTVTARKQRDQGADGAKVTTDHLFVYAVRRPGSPSTTMRVIVRRATEVFVHREGGRVRLRIVRTDSSTAPMACDFGDAFVHPTFPGTPGAAPPGKPVDPYDLSAPIQAAQPCQQVTHV</sequence>
<evidence type="ECO:0000313" key="4">
    <source>
        <dbReference type="Proteomes" id="UP000432015"/>
    </source>
</evidence>
<keyword evidence="2" id="KW-1133">Transmembrane helix</keyword>
<proteinExistence type="predicted"/>
<organism evidence="3 4">
    <name type="scientific">Actinomadura litoris</name>
    <dbReference type="NCBI Taxonomy" id="2678616"/>
    <lineage>
        <taxon>Bacteria</taxon>
        <taxon>Bacillati</taxon>
        <taxon>Actinomycetota</taxon>
        <taxon>Actinomycetes</taxon>
        <taxon>Streptosporangiales</taxon>
        <taxon>Thermomonosporaceae</taxon>
        <taxon>Actinomadura</taxon>
    </lineage>
</organism>
<keyword evidence="2" id="KW-0472">Membrane</keyword>
<keyword evidence="2" id="KW-0812">Transmembrane</keyword>
<name>A0A7K1LDM2_9ACTN</name>
<evidence type="ECO:0000256" key="1">
    <source>
        <dbReference type="SAM" id="MobiDB-lite"/>
    </source>
</evidence>
<dbReference type="AlphaFoldDB" id="A0A7K1LDM2"/>
<evidence type="ECO:0000313" key="3">
    <source>
        <dbReference type="EMBL" id="MUN42356.1"/>
    </source>
</evidence>
<keyword evidence="4" id="KW-1185">Reference proteome</keyword>
<dbReference type="EMBL" id="WOFH01000020">
    <property type="protein sequence ID" value="MUN42356.1"/>
    <property type="molecule type" value="Genomic_DNA"/>
</dbReference>
<accession>A0A7K1LDM2</accession>
<feature type="transmembrane region" description="Helical" evidence="2">
    <location>
        <begin position="90"/>
        <end position="111"/>
    </location>
</feature>
<protein>
    <submittedName>
        <fullName evidence="3">Uncharacterized protein</fullName>
    </submittedName>
</protein>
<feature type="region of interest" description="Disordered" evidence="1">
    <location>
        <begin position="31"/>
        <end position="61"/>
    </location>
</feature>
<dbReference type="RefSeq" id="WP_156221963.1">
    <property type="nucleotide sequence ID" value="NZ_WOFH01000020.1"/>
</dbReference>
<evidence type="ECO:0000256" key="2">
    <source>
        <dbReference type="SAM" id="Phobius"/>
    </source>
</evidence>
<feature type="compositionally biased region" description="Basic and acidic residues" evidence="1">
    <location>
        <begin position="31"/>
        <end position="53"/>
    </location>
</feature>